<dbReference type="RefSeq" id="XP_001017863.2">
    <property type="nucleotide sequence ID" value="XM_001017863.2"/>
</dbReference>
<dbReference type="SUPFAM" id="SSF50978">
    <property type="entry name" value="WD40 repeat-like"/>
    <property type="match status" value="1"/>
</dbReference>
<protein>
    <submittedName>
        <fullName evidence="4">WD domain, G-beta repeat protein</fullName>
    </submittedName>
</protein>
<sequence length="2855" mass="328870">MNHNSVLGAIVLLNLLKFLQAQSIIDFCQQYLPNNQGCSKCQEGYNLQQQITQDQNISQLQPLNYCVSQCPYLSYRQSTFSDTLDQCQPTCLYNEIGDDYTRTCKQIDECPQSSEFGQQFHLGYVSSILLFPYDQQQPVTEVITSSQNDTQILVWDNQSGALKAKLIGHSSNIIQMYFLPSQTNSQIMLLSFSFGGEIIIWDYIKGQVITNMLIQSGLLTQNSVLNIQMSLIISYGYQGDFYVINYVNQEIKAYIGHESIVKQVIFVENNYFVSFANDQKVILWNISLPDNPLILVNQNVFQINSFTIQNEVNQIQQQFLILMGQTNLSSQISISICQLSDQYGNMIQNVINLQIISKVDNQFDLINYIIDSQNNLIITYSQQEIFIYKITVSESGFLVDLSEKVNNIEQNQSVLIQNCVLFQTNFIILTNQKQLLLYQFMANNQPNQSHLQQEASNILNIERQQNFNYQIVFAFSIYDQILYVGQDYLLSISYNNKNTKYLINNWLPPVLSHKQTNIGLAYSKVSQIICDISKDGKSFVYDFLSKQLLSVLVHPQNTQVQINVPLRITIVKNLNVCISYDNTSIVCFDPITTNANFIYTNGIENYISLSQDPQQNFLIAAGINIYSFQGNLLYSSSPNGYFMKFNYPDLTVDKEFDYTSIALNQKIIGWSLDFIYFKASAANFDGGLILIIKQDLSLIKQIQNTIPATLCGLQYPSVLACINQEGKTQVWSIFTSFYISAIGLEFPVTQGTASMYGLSILQMNQQAFGSGILVVDMKQLTFSQTFSTSKQIQTIRNEDFMMRVFACMQSGEIQDYHYTYQPTQLINWQNQNVNDTISKLILFEEDYKLIILSSIITIYDYLNLNIYKNQQFHNQQITGAVIDKLRYVIVTFNQDVSKNLFMWQYKVDNYQELIGHTQGINGAILINDTTNLITYSNDGLIILWDYIKVVCLNKFNLHSSQAVVNAFYTQITKGSNILNVIISQGTNQMVQIFDFQNKQTISQIQLKNQNCSVVIDISTNILFAYNSNAIYAYSYITGLQISTLLGFDGAITNFVFQENYIIATATFVVQSYDRSTLMLLNSDKYSQKIYQIDILNDLVGMVSNLINDSIQLWNYKTGIMQKDMDNNYYPYPVNGIIADQDAKIFLVWNNQNQIFSFNPFSYSLNKVENYVIFPLFNQHLIKSIVIDFQSNIFFAYNDQQIIIQKYYSFLGISGQQTDMPQNNVSNLSSYNAELDKLIYTDLEQNVWMMSQNNLKFAGKLSLIPQQSIQIGNVLVIRDKTSIKSFNQNFIIISQLDLINSQNIIFDLHETGNIFIIDVNQNIIQMEVNQQSYQINFVFKYYLNGKLDGNSASRIYKSLINQPNKHLIISTIQGQVMIIDYQNQQVISNLYDHTQVVTCIEFDNQYQILITAANDGLIKIYSYTQQKLNQIASYTLLFLSKIRNPSSLYDIQDVVFLTSQLILVNAKSSLSIYQLNINSPANLVNQLVMINSVIFQFNFDQTNNQITLKGINNYNSFNYQFTLQQPDINVQTSTSYKCYVSFINSNDYFTLRTNLEKVDLAIKQFSNNFNVTEVLYNLIFSPTTAIANPSVNIFFPEFQSVYQFNYQRSFLYQMQSIQSTKNIERIKVNIETAFKEYSLSFLKLKNYQILQNDSTNQKTVNFNNNTKYFIFQDGLIQNNINQPTLSPVYTFQNISEIIIDELVIENSYFQSQTGNQNQYNSLINITNAQTVSITSLTIKNCIFENQNLIMLTNVNQVIINNLIIEEINFRSTQQNDQAIQYLFQFQNCINVQIFNVTISNIRSEAPFTIFNMFGNLQSSLNGLYASNLQDNQILFYRQTYTQQFYEFKITQDQIMVQNFLIEQIKSTNQSLFDIQSFNVTVFNFSSSFVQCNDCNGAVVQAQASNFLLVNSSFSNSTAFQGGAIYLKQCTQSCSINSSKFQGNSAINGGALYLEYSQILIYSSLIIYNEAIIGGGIRYVGIVPSQFQQDQQRLLQKSNNTIQNNKAQVFGNNIGSYPRSLNIIFKQQDYTVQNQGLLSGDFGFVYTINNFMSGASLQCQVQLIDEEGEYIKIEKNNFPKIIQQELNSYQIQIQGQNNQIQLVSESLIGLNKYDITSHSFVFDKLLINSKPLTSNIIYIFANSILIPSSSNQTQLITPQIQVKINMNFRKCEIGEIIIKNQAGSLEYCYPCPLGMYSLVDTMLNQNQLSCSSCPANAVKCQQNKMTLMNGYWRESNTTDLIIECSNQPQNCKGEDPNNLNYCSEGYLGPLCETCDLFGTYWQTKYSRVAKYVCKKCEEMKSEYVIQLFAYFTIMIYILYGVYSAHKISIKRAVGYYIRLMGAASIGVSDSDDYTSVYLKFIMHYLYISSIIKIQQFKFPGLIDFFRIQISSPIDSMRFVPDCYYQQFNLDLKPVFLRQIISQILPILYLSGMGLIYLFLVISKVTKFKKSVIISGLVFIFIFLQPNVNSSLISVSSCRSIGTQIYITDDISEKCLTEEHIVFLLSFCLPFFILWSIFIPTILLYKIYKQRKFLNSVFNRVKYGFLYQEYRLNSWYWEFTKIGVKLLITFFDNFLSDHLILKSVSASIIIIIYLLFLIKLQPYVSLQFNKFDKASHTVLFVIMQISILIQASPIAVIVDLGIISFYIIHFTYLLILLLYVLKSQIEYIFIRMFKLFPSLQENLSFLKRYLKLSKKNSLVFKRWRFIWNHLFVTKRIFQLNGEKINTLQNRKSIFSKQLIHPTSQRSIFNSNNNILSEAKITYDSARHLFQNKLSIIKKETCDYMKDSKKNKVNRESIILDVENYELKDSLNFPSSNNNIRSKSNSTGQNLFQYNFNEIIKTQLFFSKNTKQKTESTIQ</sequence>
<keyword evidence="3" id="KW-0732">Signal</keyword>
<feature type="transmembrane region" description="Helical" evidence="2">
    <location>
        <begin position="2576"/>
        <end position="2595"/>
    </location>
</feature>
<gene>
    <name evidence="4" type="ORF">TTHERM_00440690</name>
</gene>
<dbReference type="KEGG" id="tet:TTHERM_00440690"/>
<evidence type="ECO:0000256" key="2">
    <source>
        <dbReference type="SAM" id="Phobius"/>
    </source>
</evidence>
<dbReference type="PANTHER" id="PTHR11319:SF35">
    <property type="entry name" value="OUTER MEMBRANE PROTEIN PMPC-RELATED"/>
    <property type="match status" value="1"/>
</dbReference>
<keyword evidence="1" id="KW-0853">WD repeat</keyword>
<feature type="transmembrane region" description="Helical" evidence="2">
    <location>
        <begin position="2498"/>
        <end position="2522"/>
    </location>
</feature>
<keyword evidence="2" id="KW-1133">Transmembrane helix</keyword>
<dbReference type="GeneID" id="7835025"/>
<feature type="transmembrane region" description="Helical" evidence="2">
    <location>
        <begin position="2445"/>
        <end position="2461"/>
    </location>
</feature>
<dbReference type="SMART" id="SM00320">
    <property type="entry name" value="WD40"/>
    <property type="match status" value="6"/>
</dbReference>
<evidence type="ECO:0000256" key="1">
    <source>
        <dbReference type="PROSITE-ProRule" id="PRU00221"/>
    </source>
</evidence>
<feature type="repeat" description="WD" evidence="1">
    <location>
        <begin position="254"/>
        <end position="287"/>
    </location>
</feature>
<dbReference type="Gene3D" id="2.130.10.10">
    <property type="entry name" value="YVTN repeat-like/Quinoprotein amine dehydrogenase"/>
    <property type="match status" value="3"/>
</dbReference>
<feature type="transmembrane region" description="Helical" evidence="2">
    <location>
        <begin position="2640"/>
        <end position="2658"/>
    </location>
</feature>
<dbReference type="STRING" id="312017.I7M1U8"/>
<feature type="chain" id="PRO_5003712310" evidence="3">
    <location>
        <begin position="22"/>
        <end position="2855"/>
    </location>
</feature>
<dbReference type="InterPro" id="IPR036322">
    <property type="entry name" value="WD40_repeat_dom_sf"/>
</dbReference>
<evidence type="ECO:0000313" key="4">
    <source>
        <dbReference type="EMBL" id="EAR97618.2"/>
    </source>
</evidence>
<feature type="signal peptide" evidence="3">
    <location>
        <begin position="1"/>
        <end position="21"/>
    </location>
</feature>
<dbReference type="InterPro" id="IPR015943">
    <property type="entry name" value="WD40/YVTN_repeat-like_dom_sf"/>
</dbReference>
<feature type="repeat" description="WD" evidence="1">
    <location>
        <begin position="913"/>
        <end position="945"/>
    </location>
</feature>
<name>I7M1U8_TETTS</name>
<feature type="transmembrane region" description="Helical" evidence="2">
    <location>
        <begin position="2301"/>
        <end position="2320"/>
    </location>
</feature>
<keyword evidence="2" id="KW-0812">Transmembrane</keyword>
<keyword evidence="2" id="KW-0472">Membrane</keyword>
<dbReference type="InterPro" id="IPR011047">
    <property type="entry name" value="Quinoprotein_ADH-like_sf"/>
</dbReference>
<evidence type="ECO:0000256" key="3">
    <source>
        <dbReference type="SAM" id="SignalP"/>
    </source>
</evidence>
<feature type="transmembrane region" description="Helical" evidence="2">
    <location>
        <begin position="2615"/>
        <end position="2634"/>
    </location>
</feature>
<proteinExistence type="predicted"/>
<dbReference type="SUPFAM" id="SSF50998">
    <property type="entry name" value="Quinoprotein alcohol dehydrogenase-like"/>
    <property type="match status" value="2"/>
</dbReference>
<accession>I7M1U8</accession>
<dbReference type="InParanoid" id="I7M1U8"/>
<keyword evidence="5" id="KW-1185">Reference proteome</keyword>
<dbReference type="Pfam" id="PF00400">
    <property type="entry name" value="WD40"/>
    <property type="match status" value="2"/>
</dbReference>
<feature type="transmembrane region" description="Helical" evidence="2">
    <location>
        <begin position="2417"/>
        <end position="2439"/>
    </location>
</feature>
<dbReference type="PROSITE" id="PS50082">
    <property type="entry name" value="WD_REPEATS_2"/>
    <property type="match status" value="3"/>
</dbReference>
<dbReference type="EMBL" id="GG662663">
    <property type="protein sequence ID" value="EAR97618.2"/>
    <property type="molecule type" value="Genomic_DNA"/>
</dbReference>
<dbReference type="InterPro" id="IPR001680">
    <property type="entry name" value="WD40_rpt"/>
</dbReference>
<reference evidence="5" key="1">
    <citation type="journal article" date="2006" name="PLoS Biol.">
        <title>Macronuclear genome sequence of the ciliate Tetrahymena thermophila, a model eukaryote.</title>
        <authorList>
            <person name="Eisen J.A."/>
            <person name="Coyne R.S."/>
            <person name="Wu M."/>
            <person name="Wu D."/>
            <person name="Thiagarajan M."/>
            <person name="Wortman J.R."/>
            <person name="Badger J.H."/>
            <person name="Ren Q."/>
            <person name="Amedeo P."/>
            <person name="Jones K.M."/>
            <person name="Tallon L.J."/>
            <person name="Delcher A.L."/>
            <person name="Salzberg S.L."/>
            <person name="Silva J.C."/>
            <person name="Haas B.J."/>
            <person name="Majoros W.H."/>
            <person name="Farzad M."/>
            <person name="Carlton J.M."/>
            <person name="Smith R.K. Jr."/>
            <person name="Garg J."/>
            <person name="Pearlman R.E."/>
            <person name="Karrer K.M."/>
            <person name="Sun L."/>
            <person name="Manning G."/>
            <person name="Elde N.C."/>
            <person name="Turkewitz A.P."/>
            <person name="Asai D.J."/>
            <person name="Wilkes D.E."/>
            <person name="Wang Y."/>
            <person name="Cai H."/>
            <person name="Collins K."/>
            <person name="Stewart B.A."/>
            <person name="Lee S.R."/>
            <person name="Wilamowska K."/>
            <person name="Weinberg Z."/>
            <person name="Ruzzo W.L."/>
            <person name="Wloga D."/>
            <person name="Gaertig J."/>
            <person name="Frankel J."/>
            <person name="Tsao C.-C."/>
            <person name="Gorovsky M.A."/>
            <person name="Keeling P.J."/>
            <person name="Waller R.F."/>
            <person name="Patron N.J."/>
            <person name="Cherry J.M."/>
            <person name="Stover N.A."/>
            <person name="Krieger C.J."/>
            <person name="del Toro C."/>
            <person name="Ryder H.F."/>
            <person name="Williamson S.C."/>
            <person name="Barbeau R.A."/>
            <person name="Hamilton E.P."/>
            <person name="Orias E."/>
        </authorList>
    </citation>
    <scope>NUCLEOTIDE SEQUENCE [LARGE SCALE GENOMIC DNA]</scope>
    <source>
        <strain evidence="5">SB210</strain>
    </source>
</reference>
<dbReference type="OrthoDB" id="756370at2759"/>
<organism evidence="4 5">
    <name type="scientific">Tetrahymena thermophila (strain SB210)</name>
    <dbReference type="NCBI Taxonomy" id="312017"/>
    <lineage>
        <taxon>Eukaryota</taxon>
        <taxon>Sar</taxon>
        <taxon>Alveolata</taxon>
        <taxon>Ciliophora</taxon>
        <taxon>Intramacronucleata</taxon>
        <taxon>Oligohymenophorea</taxon>
        <taxon>Hymenostomatida</taxon>
        <taxon>Tetrahymenina</taxon>
        <taxon>Tetrahymenidae</taxon>
        <taxon>Tetrahymena</taxon>
    </lineage>
</organism>
<feature type="repeat" description="WD" evidence="1">
    <location>
        <begin position="1389"/>
        <end position="1430"/>
    </location>
</feature>
<dbReference type="PANTHER" id="PTHR11319">
    <property type="entry name" value="G PROTEIN-COUPLED RECEPTOR-RELATED"/>
    <property type="match status" value="1"/>
</dbReference>
<dbReference type="Proteomes" id="UP000009168">
    <property type="component" value="Unassembled WGS sequence"/>
</dbReference>
<evidence type="ECO:0000313" key="5">
    <source>
        <dbReference type="Proteomes" id="UP000009168"/>
    </source>
</evidence>